<organism evidence="1 2">
    <name type="scientific">Xylaria curta</name>
    <dbReference type="NCBI Taxonomy" id="42375"/>
    <lineage>
        <taxon>Eukaryota</taxon>
        <taxon>Fungi</taxon>
        <taxon>Dikarya</taxon>
        <taxon>Ascomycota</taxon>
        <taxon>Pezizomycotina</taxon>
        <taxon>Sordariomycetes</taxon>
        <taxon>Xylariomycetidae</taxon>
        <taxon>Xylariales</taxon>
        <taxon>Xylariaceae</taxon>
        <taxon>Xylaria</taxon>
    </lineage>
</organism>
<name>A0ACC1P3Q5_9PEZI</name>
<dbReference type="EMBL" id="JAPDGR010001109">
    <property type="protein sequence ID" value="KAJ2985411.1"/>
    <property type="molecule type" value="Genomic_DNA"/>
</dbReference>
<gene>
    <name evidence="1" type="ORF">NUW58_g5546</name>
</gene>
<accession>A0ACC1P3Q5</accession>
<reference evidence="1" key="1">
    <citation type="submission" date="2022-10" db="EMBL/GenBank/DDBJ databases">
        <title>Genome Sequence of Xylaria curta.</title>
        <authorList>
            <person name="Buettner E."/>
        </authorList>
    </citation>
    <scope>NUCLEOTIDE SEQUENCE</scope>
    <source>
        <strain evidence="1">Babe10</strain>
    </source>
</reference>
<sequence>MGALQSERLRDPLFPMPRYTGTSALCRPGVAMGRPRILFIDAYDSFSNNIISLLTTVLGADVDVLHIDPPHLDPKRPGFKDALRKQDVGIMKHIWDLEEQDLVPVLGICLGFQSLVVSCGAVVKRLQTGLHGMIREIDHQTAAHDGNIFANVPTFKATLYHSLHADIGQESVSATEWQNAKWASPPLSPDIVPLAWTYEDRGNMVERILMGVRHRTKPFWGLQYHPESVCTESTGHRVISNWFHEAMAWNRATGREPESVSLEAQVAQKQEAPNLTNAGAASGSSSLLQNTSALASFGLDANYYSWSLDIPLHIEVPDVVEILQDGQNEFIVLDSASAKIRRTGLDVRGRYSIIALDVDEALKLEYRTGERHVTAHCPSTPGAAQHTTEKVELSPGQTIWQFLADFWTRRQISSHETPDPFIGGFMGYTTTAPRPAGPLLRLGNSEPSVIDHLEGDPAHPNALKRRARRPGMAPVDRRQARALPDLVDAIQANFGKAQAHHSTELTPPHTPASGHVAPKIRVPDAAEYEAKVRACQAFIAAGDSYELCLTDQTLVTRPRSRHEGSLQTHEQQPTSSSSSPPPRRRRRV</sequence>
<comment type="caution">
    <text evidence="1">The sequence shown here is derived from an EMBL/GenBank/DDBJ whole genome shotgun (WGS) entry which is preliminary data.</text>
</comment>
<proteinExistence type="predicted"/>
<dbReference type="Proteomes" id="UP001143856">
    <property type="component" value="Unassembled WGS sequence"/>
</dbReference>
<protein>
    <submittedName>
        <fullName evidence="1">Uncharacterized protein</fullName>
    </submittedName>
</protein>
<evidence type="ECO:0000313" key="2">
    <source>
        <dbReference type="Proteomes" id="UP001143856"/>
    </source>
</evidence>
<evidence type="ECO:0000313" key="1">
    <source>
        <dbReference type="EMBL" id="KAJ2985411.1"/>
    </source>
</evidence>
<keyword evidence="2" id="KW-1185">Reference proteome</keyword>